<proteinExistence type="inferred from homology"/>
<keyword evidence="1 2" id="KW-0808">Transferase</keyword>
<feature type="transmembrane region" description="Helical" evidence="3">
    <location>
        <begin position="131"/>
        <end position="149"/>
    </location>
</feature>
<reference evidence="5" key="1">
    <citation type="journal article" date="2019" name="Int. J. Syst. Evol. Microbiol.">
        <title>The Global Catalogue of Microorganisms (GCM) 10K type strain sequencing project: providing services to taxonomists for standard genome sequencing and annotation.</title>
        <authorList>
            <consortium name="The Broad Institute Genomics Platform"/>
            <consortium name="The Broad Institute Genome Sequencing Center for Infectious Disease"/>
            <person name="Wu L."/>
            <person name="Ma J."/>
        </authorList>
    </citation>
    <scope>NUCLEOTIDE SEQUENCE [LARGE SCALE GENOMIC DNA]</scope>
    <source>
        <strain evidence="5">CGMCC 1.12286</strain>
    </source>
</reference>
<keyword evidence="3" id="KW-0472">Membrane</keyword>
<dbReference type="PROSITE" id="PS00379">
    <property type="entry name" value="CDP_ALCOHOL_P_TRANSF"/>
    <property type="match status" value="1"/>
</dbReference>
<accession>A0ABW4JCG0</accession>
<dbReference type="EC" id="2.7.8.-" evidence="4"/>
<evidence type="ECO:0000256" key="1">
    <source>
        <dbReference type="ARBA" id="ARBA00022679"/>
    </source>
</evidence>
<dbReference type="InterPro" id="IPR048254">
    <property type="entry name" value="CDP_ALCOHOL_P_TRANSF_CS"/>
</dbReference>
<keyword evidence="5" id="KW-1185">Reference proteome</keyword>
<evidence type="ECO:0000313" key="5">
    <source>
        <dbReference type="Proteomes" id="UP001597079"/>
    </source>
</evidence>
<dbReference type="InterPro" id="IPR043130">
    <property type="entry name" value="CDP-OH_PTrfase_TM_dom"/>
</dbReference>
<dbReference type="Proteomes" id="UP001597079">
    <property type="component" value="Unassembled WGS sequence"/>
</dbReference>
<evidence type="ECO:0000313" key="4">
    <source>
        <dbReference type="EMBL" id="MFD1673368.1"/>
    </source>
</evidence>
<dbReference type="EMBL" id="JBHUCX010000004">
    <property type="protein sequence ID" value="MFD1673368.1"/>
    <property type="molecule type" value="Genomic_DNA"/>
</dbReference>
<gene>
    <name evidence="4" type="ORF">ACFSB2_01345</name>
</gene>
<feature type="transmembrane region" description="Helical" evidence="3">
    <location>
        <begin position="205"/>
        <end position="234"/>
    </location>
</feature>
<evidence type="ECO:0000256" key="3">
    <source>
        <dbReference type="SAM" id="Phobius"/>
    </source>
</evidence>
<protein>
    <submittedName>
        <fullName evidence="4">CDP-alcohol phosphatidyltransferase family protein</fullName>
        <ecNumber evidence="4">2.7.8.-</ecNumber>
    </submittedName>
</protein>
<dbReference type="Gene3D" id="1.20.120.1760">
    <property type="match status" value="1"/>
</dbReference>
<comment type="similarity">
    <text evidence="2">Belongs to the CDP-alcohol phosphatidyltransferase class-I family.</text>
</comment>
<dbReference type="InterPro" id="IPR000462">
    <property type="entry name" value="CDP-OH_P_trans"/>
</dbReference>
<sequence>MSELAKINACAKRPIDIWTNFIYYPLSIRLVYLVRNTGITPNVLTISSLIIALVGCGFFAAGQRSDVLWGLLLVQISYVIDCADGQLARYKRKFSPVGGWIDQVADRIKEFAIYASLAYGTIKQHDHAASVWFYAMFALFVLYLLEYYGQIQMVKPTQESAAAATAPSSASQTAEPDAASTDTFDRMQQLRSLVPFRGFLIGEQYFALLVFILFGAVVPFFIFVGILGALMCIYRPVIQYIKLRKGRL</sequence>
<feature type="transmembrane region" description="Helical" evidence="3">
    <location>
        <begin position="39"/>
        <end position="61"/>
    </location>
</feature>
<name>A0ABW4JCG0_9BACL</name>
<dbReference type="GO" id="GO:0016740">
    <property type="term" value="F:transferase activity"/>
    <property type="evidence" value="ECO:0007669"/>
    <property type="project" value="UniProtKB-KW"/>
</dbReference>
<keyword evidence="3" id="KW-0812">Transmembrane</keyword>
<dbReference type="Pfam" id="PF01066">
    <property type="entry name" value="CDP-OH_P_transf"/>
    <property type="match status" value="1"/>
</dbReference>
<comment type="caution">
    <text evidence="4">The sequence shown here is derived from an EMBL/GenBank/DDBJ whole genome shotgun (WGS) entry which is preliminary data.</text>
</comment>
<keyword evidence="3" id="KW-1133">Transmembrane helix</keyword>
<organism evidence="4 5">
    <name type="scientific">Alicyclobacillus fodiniaquatilis</name>
    <dbReference type="NCBI Taxonomy" id="1661150"/>
    <lineage>
        <taxon>Bacteria</taxon>
        <taxon>Bacillati</taxon>
        <taxon>Bacillota</taxon>
        <taxon>Bacilli</taxon>
        <taxon>Bacillales</taxon>
        <taxon>Alicyclobacillaceae</taxon>
        <taxon>Alicyclobacillus</taxon>
    </lineage>
</organism>
<evidence type="ECO:0000256" key="2">
    <source>
        <dbReference type="RuleBase" id="RU003750"/>
    </source>
</evidence>
<dbReference type="RefSeq" id="WP_377940748.1">
    <property type="nucleotide sequence ID" value="NZ_JBHUCX010000004.1"/>
</dbReference>